<evidence type="ECO:0000256" key="5">
    <source>
        <dbReference type="ARBA" id="ARBA00022801"/>
    </source>
</evidence>
<feature type="domain" description="GH10" evidence="12">
    <location>
        <begin position="73"/>
        <end position="385"/>
    </location>
</feature>
<evidence type="ECO:0000256" key="11">
    <source>
        <dbReference type="SAM" id="SignalP"/>
    </source>
</evidence>
<comment type="catalytic activity">
    <reaction evidence="1 9">
        <text>Endohydrolysis of (1-&gt;4)-beta-D-xylosidic linkages in xylans.</text>
        <dbReference type="EC" id="3.2.1.8"/>
    </reaction>
</comment>
<evidence type="ECO:0000256" key="1">
    <source>
        <dbReference type="ARBA" id="ARBA00000681"/>
    </source>
</evidence>
<dbReference type="InterPro" id="IPR044846">
    <property type="entry name" value="GH10"/>
</dbReference>
<dbReference type="PROSITE" id="PS51760">
    <property type="entry name" value="GH10_2"/>
    <property type="match status" value="1"/>
</dbReference>
<keyword evidence="4 11" id="KW-0732">Signal</keyword>
<dbReference type="PANTHER" id="PTHR31490:SF88">
    <property type="entry name" value="BETA-XYLANASE"/>
    <property type="match status" value="1"/>
</dbReference>
<evidence type="ECO:0000313" key="13">
    <source>
        <dbReference type="EMBL" id="MBW0493842.1"/>
    </source>
</evidence>
<name>A0A9Q3H7A3_9BASI</name>
<comment type="similarity">
    <text evidence="2 9">Belongs to the glycosyl hydrolase 10 (cellulase F) family.</text>
</comment>
<evidence type="ECO:0000256" key="3">
    <source>
        <dbReference type="ARBA" id="ARBA00022651"/>
    </source>
</evidence>
<comment type="caution">
    <text evidence="13">The sequence shown here is derived from an EMBL/GenBank/DDBJ whole genome shotgun (WGS) entry which is preliminary data.</text>
</comment>
<keyword evidence="8 9" id="KW-0624">Polysaccharide degradation</keyword>
<evidence type="ECO:0000256" key="7">
    <source>
        <dbReference type="ARBA" id="ARBA00023295"/>
    </source>
</evidence>
<evidence type="ECO:0000256" key="8">
    <source>
        <dbReference type="ARBA" id="ARBA00023326"/>
    </source>
</evidence>
<feature type="region of interest" description="Disordered" evidence="10">
    <location>
        <begin position="36"/>
        <end position="65"/>
    </location>
</feature>
<feature type="signal peptide" evidence="11">
    <location>
        <begin position="1"/>
        <end position="26"/>
    </location>
</feature>
<proteinExistence type="inferred from homology"/>
<accession>A0A9Q3H7A3</accession>
<dbReference type="InterPro" id="IPR017853">
    <property type="entry name" value="GH"/>
</dbReference>
<evidence type="ECO:0000256" key="4">
    <source>
        <dbReference type="ARBA" id="ARBA00022729"/>
    </source>
</evidence>
<evidence type="ECO:0000256" key="9">
    <source>
        <dbReference type="RuleBase" id="RU361174"/>
    </source>
</evidence>
<feature type="chain" id="PRO_5040378881" description="Beta-xylanase" evidence="11">
    <location>
        <begin position="27"/>
        <end position="400"/>
    </location>
</feature>
<dbReference type="GO" id="GO:0045493">
    <property type="term" value="P:xylan catabolic process"/>
    <property type="evidence" value="ECO:0007669"/>
    <property type="project" value="UniProtKB-KW"/>
</dbReference>
<protein>
    <recommendedName>
        <fullName evidence="9">Beta-xylanase</fullName>
        <ecNumber evidence="9">3.2.1.8</ecNumber>
    </recommendedName>
</protein>
<dbReference type="PRINTS" id="PR00134">
    <property type="entry name" value="GLHYDRLASE10"/>
</dbReference>
<keyword evidence="3" id="KW-0858">Xylan degradation</keyword>
<evidence type="ECO:0000313" key="14">
    <source>
        <dbReference type="Proteomes" id="UP000765509"/>
    </source>
</evidence>
<dbReference type="SMART" id="SM00633">
    <property type="entry name" value="Glyco_10"/>
    <property type="match status" value="1"/>
</dbReference>
<dbReference type="EMBL" id="AVOT02012271">
    <property type="protein sequence ID" value="MBW0493842.1"/>
    <property type="molecule type" value="Genomic_DNA"/>
</dbReference>
<dbReference type="EC" id="3.2.1.8" evidence="9"/>
<dbReference type="InterPro" id="IPR001000">
    <property type="entry name" value="GH10_dom"/>
</dbReference>
<dbReference type="Gene3D" id="3.20.20.80">
    <property type="entry name" value="Glycosidases"/>
    <property type="match status" value="2"/>
</dbReference>
<dbReference type="Pfam" id="PF00331">
    <property type="entry name" value="Glyco_hydro_10"/>
    <property type="match status" value="1"/>
</dbReference>
<sequence>MFRIRHLLPILVFLCVFSTLTLKTNADAKRYHHNVKRAGRRDCQSRSPKARGRVLSEQPGIPSQSGKKFVGTAITLPLLSDDKVVRLVTENFNMVTPGNVNSHSRDLIVDFCLKNGIKPRGHTAVWANQVPGWLKALDGPGLINATQNHLKQVLQHYNSKIYAFDVVNEMTGDDGKVKDTFSSQKLNSSFIQMAFQAARDTGTNAKLYINDFGVEKKCAKSDGYFKIVKELTEKNLINGVGMQAHLQVGQVPSVQELKENLQRFVALGVEVAYTELDIRMPLPATPQMLAQQAKDYRTVITACVETEKCVGVTVWGVGYQGQQDFLLAKFQKLKLILNCSDCVLFIQMPGSLDSWIPSFFPGTGAALLFDDDYKPTPAYDAFKEAFSGKKSVNGSNHISQ</sequence>
<dbReference type="GO" id="GO:0031176">
    <property type="term" value="F:endo-1,4-beta-xylanase activity"/>
    <property type="evidence" value="ECO:0007669"/>
    <property type="project" value="UniProtKB-EC"/>
</dbReference>
<keyword evidence="6 9" id="KW-0119">Carbohydrate metabolism</keyword>
<dbReference type="Proteomes" id="UP000765509">
    <property type="component" value="Unassembled WGS sequence"/>
</dbReference>
<keyword evidence="7 9" id="KW-0326">Glycosidase</keyword>
<reference evidence="13" key="1">
    <citation type="submission" date="2021-03" db="EMBL/GenBank/DDBJ databases">
        <title>Draft genome sequence of rust myrtle Austropuccinia psidii MF-1, a brazilian biotype.</title>
        <authorList>
            <person name="Quecine M.C."/>
            <person name="Pachon D.M.R."/>
            <person name="Bonatelli M.L."/>
            <person name="Correr F.H."/>
            <person name="Franceschini L.M."/>
            <person name="Leite T.F."/>
            <person name="Margarido G.R.A."/>
            <person name="Almeida C.A."/>
            <person name="Ferrarezi J.A."/>
            <person name="Labate C.A."/>
        </authorList>
    </citation>
    <scope>NUCLEOTIDE SEQUENCE</scope>
    <source>
        <strain evidence="13">MF-1</strain>
    </source>
</reference>
<dbReference type="PANTHER" id="PTHR31490">
    <property type="entry name" value="GLYCOSYL HYDROLASE"/>
    <property type="match status" value="1"/>
</dbReference>
<dbReference type="OrthoDB" id="3055998at2759"/>
<evidence type="ECO:0000256" key="2">
    <source>
        <dbReference type="ARBA" id="ARBA00007495"/>
    </source>
</evidence>
<gene>
    <name evidence="13" type="ORF">O181_033557</name>
</gene>
<evidence type="ECO:0000259" key="12">
    <source>
        <dbReference type="PROSITE" id="PS51760"/>
    </source>
</evidence>
<dbReference type="SUPFAM" id="SSF51445">
    <property type="entry name" value="(Trans)glycosidases"/>
    <property type="match status" value="2"/>
</dbReference>
<evidence type="ECO:0000256" key="6">
    <source>
        <dbReference type="ARBA" id="ARBA00023277"/>
    </source>
</evidence>
<keyword evidence="14" id="KW-1185">Reference proteome</keyword>
<keyword evidence="5 9" id="KW-0378">Hydrolase</keyword>
<organism evidence="13 14">
    <name type="scientific">Austropuccinia psidii MF-1</name>
    <dbReference type="NCBI Taxonomy" id="1389203"/>
    <lineage>
        <taxon>Eukaryota</taxon>
        <taxon>Fungi</taxon>
        <taxon>Dikarya</taxon>
        <taxon>Basidiomycota</taxon>
        <taxon>Pucciniomycotina</taxon>
        <taxon>Pucciniomycetes</taxon>
        <taxon>Pucciniales</taxon>
        <taxon>Sphaerophragmiaceae</taxon>
        <taxon>Austropuccinia</taxon>
    </lineage>
</organism>
<dbReference type="AlphaFoldDB" id="A0A9Q3H7A3"/>
<evidence type="ECO:0000256" key="10">
    <source>
        <dbReference type="SAM" id="MobiDB-lite"/>
    </source>
</evidence>